<evidence type="ECO:0000313" key="3">
    <source>
        <dbReference type="Proteomes" id="UP001149163"/>
    </source>
</evidence>
<evidence type="ECO:0000313" key="2">
    <source>
        <dbReference type="EMBL" id="KAJ5157685.1"/>
    </source>
</evidence>
<accession>A0A9W9HWN0</accession>
<sequence>MPPPPFPPAGYSEDIVRRVRVLFNGQYVVDAPNPKLVWEHPYYPVYYFLRSDISHEYLANKNIDSNGHAVYDLVVNDRTSSSAVTLFQSGPLKDYGTIGTNKADKWFEEDECFYGHPKDPYKRTQILQSSKHVRIEIDGFEVANTTHPKLLYETSLPIRTYIPHTDVRLDLLKDDLDLSTSCPYKGDASYYVVELPDGQKKPGLAWWYKTPTSECADIKGYIAFYDDKVDVWVDGVKQDSPINLKG</sequence>
<dbReference type="PANTHER" id="PTHR34310:SF9">
    <property type="entry name" value="BLR5716 PROTEIN"/>
    <property type="match status" value="1"/>
</dbReference>
<name>A0A9W9HWN0_9EURO</name>
<reference evidence="2" key="1">
    <citation type="submission" date="2022-11" db="EMBL/GenBank/DDBJ databases">
        <authorList>
            <person name="Petersen C."/>
        </authorList>
    </citation>
    <scope>NUCLEOTIDE SEQUENCE</scope>
    <source>
        <strain evidence="2">IBT 26290</strain>
    </source>
</reference>
<dbReference type="OrthoDB" id="18996at2759"/>
<dbReference type="InterPro" id="IPR007361">
    <property type="entry name" value="DUF427"/>
</dbReference>
<dbReference type="RefSeq" id="XP_056540674.1">
    <property type="nucleotide sequence ID" value="XM_056690909.1"/>
</dbReference>
<protein>
    <recommendedName>
        <fullName evidence="1">DUF427 domain-containing protein</fullName>
    </recommendedName>
</protein>
<dbReference type="Gene3D" id="2.170.150.40">
    <property type="entry name" value="Domain of unknown function (DUF427)"/>
    <property type="match status" value="2"/>
</dbReference>
<evidence type="ECO:0000259" key="1">
    <source>
        <dbReference type="Pfam" id="PF04248"/>
    </source>
</evidence>
<dbReference type="InterPro" id="IPR038694">
    <property type="entry name" value="DUF427_sf"/>
</dbReference>
<dbReference type="PANTHER" id="PTHR34310">
    <property type="entry name" value="DUF427 DOMAIN PROTEIN (AFU_ORTHOLOGUE AFUA_3G02220)"/>
    <property type="match status" value="1"/>
</dbReference>
<organism evidence="2 3">
    <name type="scientific">Penicillium canariense</name>
    <dbReference type="NCBI Taxonomy" id="189055"/>
    <lineage>
        <taxon>Eukaryota</taxon>
        <taxon>Fungi</taxon>
        <taxon>Dikarya</taxon>
        <taxon>Ascomycota</taxon>
        <taxon>Pezizomycotina</taxon>
        <taxon>Eurotiomycetes</taxon>
        <taxon>Eurotiomycetidae</taxon>
        <taxon>Eurotiales</taxon>
        <taxon>Aspergillaceae</taxon>
        <taxon>Penicillium</taxon>
    </lineage>
</organism>
<gene>
    <name evidence="2" type="ORF">N7482_008785</name>
</gene>
<proteinExistence type="predicted"/>
<dbReference type="Proteomes" id="UP001149163">
    <property type="component" value="Unassembled WGS sequence"/>
</dbReference>
<dbReference type="EMBL" id="JAPQKN010000006">
    <property type="protein sequence ID" value="KAJ5157685.1"/>
    <property type="molecule type" value="Genomic_DNA"/>
</dbReference>
<dbReference type="AlphaFoldDB" id="A0A9W9HWN0"/>
<feature type="domain" description="DUF427" evidence="1">
    <location>
        <begin position="19"/>
        <end position="88"/>
    </location>
</feature>
<comment type="caution">
    <text evidence="2">The sequence shown here is derived from an EMBL/GenBank/DDBJ whole genome shotgun (WGS) entry which is preliminary data.</text>
</comment>
<feature type="domain" description="DUF427" evidence="1">
    <location>
        <begin position="133"/>
        <end position="226"/>
    </location>
</feature>
<reference evidence="2" key="2">
    <citation type="journal article" date="2023" name="IMA Fungus">
        <title>Comparative genomic study of the Penicillium genus elucidates a diverse pangenome and 15 lateral gene transfer events.</title>
        <authorList>
            <person name="Petersen C."/>
            <person name="Sorensen T."/>
            <person name="Nielsen M.R."/>
            <person name="Sondergaard T.E."/>
            <person name="Sorensen J.L."/>
            <person name="Fitzpatrick D.A."/>
            <person name="Frisvad J.C."/>
            <person name="Nielsen K.L."/>
        </authorList>
    </citation>
    <scope>NUCLEOTIDE SEQUENCE</scope>
    <source>
        <strain evidence="2">IBT 26290</strain>
    </source>
</reference>
<dbReference type="GeneID" id="81430085"/>
<dbReference type="Pfam" id="PF04248">
    <property type="entry name" value="NTP_transf_9"/>
    <property type="match status" value="2"/>
</dbReference>
<keyword evidence="3" id="KW-1185">Reference proteome</keyword>